<dbReference type="SUPFAM" id="SSF49899">
    <property type="entry name" value="Concanavalin A-like lectins/glucanases"/>
    <property type="match status" value="1"/>
</dbReference>
<dbReference type="UniPathway" id="UPA00114"/>
<dbReference type="InterPro" id="IPR001137">
    <property type="entry name" value="Glyco_hydro_11"/>
</dbReference>
<dbReference type="GO" id="GO:0030246">
    <property type="term" value="F:carbohydrate binding"/>
    <property type="evidence" value="ECO:0007669"/>
    <property type="project" value="UniProtKB-KW"/>
</dbReference>
<evidence type="ECO:0000256" key="9">
    <source>
        <dbReference type="PROSITE-ProRule" id="PRU01097"/>
    </source>
</evidence>
<dbReference type="GO" id="GO:0031176">
    <property type="term" value="F:endo-1,4-beta-xylanase activity"/>
    <property type="evidence" value="ECO:0007669"/>
    <property type="project" value="UniProtKB-UniRule"/>
</dbReference>
<proteinExistence type="inferred from homology"/>
<evidence type="ECO:0000256" key="7">
    <source>
        <dbReference type="ARBA" id="ARBA00023295"/>
    </source>
</evidence>
<keyword evidence="8 9" id="KW-0624">Polysaccharide degradation</keyword>
<evidence type="ECO:0000256" key="5">
    <source>
        <dbReference type="ARBA" id="ARBA00022801"/>
    </source>
</evidence>
<dbReference type="KEGG" id="asx:CDL62_06390"/>
<comment type="pathway">
    <text evidence="2 9 10">Glycan degradation; xylan degradation.</text>
</comment>
<keyword evidence="12" id="KW-0430">Lectin</keyword>
<evidence type="ECO:0000256" key="6">
    <source>
        <dbReference type="ARBA" id="ARBA00023277"/>
    </source>
</evidence>
<dbReference type="PANTHER" id="PTHR46828:SF2">
    <property type="entry name" value="ENDO-1,4-BETA-XYLANASE A-RELATED"/>
    <property type="match status" value="1"/>
</dbReference>
<feature type="active site" description="Proton donor" evidence="9">
    <location>
        <position position="232"/>
    </location>
</feature>
<evidence type="ECO:0000256" key="1">
    <source>
        <dbReference type="ARBA" id="ARBA00000681"/>
    </source>
</evidence>
<dbReference type="PRINTS" id="PR00911">
    <property type="entry name" value="GLHYDRLASE11"/>
</dbReference>
<sequence>MNAFMPYTDKNPTKIMKKVFFIAAALVFMFAGCSEDIIDADLMNDEMSDVTLKSYDSGTHDGYFWQLWTDDHSGWIDYRNGEGGNYSVSWDYNGNFTCGKGWSSGSKTRIIGYNIGVHNHSGGGVFGYYGWSRSPMIEYYVNESWGTQRPTYGRFLGTVNSDGSTYDIYTDTRVNAPSIEGTQTFTQIYSTRRSKVPVGQNRTITFANHVNAWANLGYHLNDMSPYAILLTEAYGGNSQGSVNATVWSAGEGTGDGGNTGGGGATYYRIQNRATGLFLDGVGRTSDGADLGQYANTNHQNAQWTREASGGFERFRNRGTGLYIDGMGRNENGANVGQWANTNHNNAQWSLESAGSGYYRLRNRGTGLYLDGMGRTSNGSDVGQWANTNHHNSHWRFVPVQ</sequence>
<dbReference type="GO" id="GO:0045493">
    <property type="term" value="P:xylan catabolic process"/>
    <property type="evidence" value="ECO:0007669"/>
    <property type="project" value="UniProtKB-UniRule"/>
</dbReference>
<evidence type="ECO:0000256" key="8">
    <source>
        <dbReference type="ARBA" id="ARBA00023326"/>
    </source>
</evidence>
<dbReference type="Pfam" id="PF00457">
    <property type="entry name" value="Glyco_hydro_11"/>
    <property type="match status" value="1"/>
</dbReference>
<dbReference type="STRING" id="889453.SAMN03080601_00159"/>
<dbReference type="InterPro" id="IPR033123">
    <property type="entry name" value="GH11_dom"/>
</dbReference>
<comment type="similarity">
    <text evidence="9 10">Belongs to the glycosyl hydrolase 11 (cellulase G) family.</text>
</comment>
<accession>A0A1T5A9G9</accession>
<dbReference type="Gene3D" id="2.80.10.50">
    <property type="match status" value="1"/>
</dbReference>
<dbReference type="Pfam" id="PF14200">
    <property type="entry name" value="RicinB_lectin_2"/>
    <property type="match status" value="2"/>
</dbReference>
<dbReference type="CDD" id="cd00161">
    <property type="entry name" value="beta-trefoil_Ricin-like"/>
    <property type="match status" value="1"/>
</dbReference>
<evidence type="ECO:0000256" key="2">
    <source>
        <dbReference type="ARBA" id="ARBA00004851"/>
    </source>
</evidence>
<keyword evidence="7 9" id="KW-0326">Glycosidase</keyword>
<dbReference type="EC" id="3.2.1.8" evidence="3 9"/>
<dbReference type="PANTHER" id="PTHR46828">
    <property type="entry name" value="ENDO-1,4-BETA-XYLANASE A-RELATED"/>
    <property type="match status" value="1"/>
</dbReference>
<dbReference type="InterPro" id="IPR013319">
    <property type="entry name" value="GH11/12"/>
</dbReference>
<dbReference type="InterPro" id="IPR035992">
    <property type="entry name" value="Ricin_B-like_lectins"/>
</dbReference>
<keyword evidence="13" id="KW-1185">Reference proteome</keyword>
<dbReference type="InterPro" id="IPR013320">
    <property type="entry name" value="ConA-like_dom_sf"/>
</dbReference>
<dbReference type="PROSITE" id="PS50231">
    <property type="entry name" value="RICIN_B_LECTIN"/>
    <property type="match status" value="1"/>
</dbReference>
<dbReference type="SUPFAM" id="SSF50370">
    <property type="entry name" value="Ricin B-like lectins"/>
    <property type="match status" value="1"/>
</dbReference>
<evidence type="ECO:0000256" key="4">
    <source>
        <dbReference type="ARBA" id="ARBA00022651"/>
    </source>
</evidence>
<dbReference type="AlphaFoldDB" id="A0A1T5A9G9"/>
<reference evidence="12 13" key="1">
    <citation type="submission" date="2017-02" db="EMBL/GenBank/DDBJ databases">
        <authorList>
            <person name="Peterson S.W."/>
        </authorList>
    </citation>
    <scope>NUCLEOTIDE SEQUENCE [LARGE SCALE GENOMIC DNA]</scope>
    <source>
        <strain evidence="12 13">DSM 24412</strain>
    </source>
</reference>
<keyword evidence="5 9" id="KW-0378">Hydrolase</keyword>
<dbReference type="InterPro" id="IPR000772">
    <property type="entry name" value="Ricin_B_lectin"/>
</dbReference>
<evidence type="ECO:0000256" key="10">
    <source>
        <dbReference type="RuleBase" id="RU362015"/>
    </source>
</evidence>
<keyword evidence="6 9" id="KW-0119">Carbohydrate metabolism</keyword>
<protein>
    <recommendedName>
        <fullName evidence="3 9">Endo-1,4-beta-xylanase</fullName>
        <ecNumber evidence="3 9">3.2.1.8</ecNumber>
    </recommendedName>
</protein>
<evidence type="ECO:0000256" key="3">
    <source>
        <dbReference type="ARBA" id="ARBA00012590"/>
    </source>
</evidence>
<dbReference type="Proteomes" id="UP000191055">
    <property type="component" value="Unassembled WGS sequence"/>
</dbReference>
<comment type="catalytic activity">
    <reaction evidence="1 9 10">
        <text>Endohydrolysis of (1-&gt;4)-beta-D-xylosidic linkages in xylans.</text>
        <dbReference type="EC" id="3.2.1.8"/>
    </reaction>
</comment>
<feature type="active site" description="Nucleophile" evidence="9">
    <location>
        <position position="138"/>
    </location>
</feature>
<dbReference type="Gene3D" id="2.60.120.180">
    <property type="match status" value="1"/>
</dbReference>
<feature type="domain" description="GH11" evidence="11">
    <location>
        <begin position="51"/>
        <end position="245"/>
    </location>
</feature>
<keyword evidence="4 9" id="KW-0858">Xylan degradation</keyword>
<evidence type="ECO:0000259" key="11">
    <source>
        <dbReference type="PROSITE" id="PS51761"/>
    </source>
</evidence>
<dbReference type="PROSITE" id="PS51761">
    <property type="entry name" value="GH11_3"/>
    <property type="match status" value="1"/>
</dbReference>
<organism evidence="12 13">
    <name type="scientific">Alkalitalea saponilacus</name>
    <dbReference type="NCBI Taxonomy" id="889453"/>
    <lineage>
        <taxon>Bacteria</taxon>
        <taxon>Pseudomonadati</taxon>
        <taxon>Bacteroidota</taxon>
        <taxon>Bacteroidia</taxon>
        <taxon>Marinilabiliales</taxon>
        <taxon>Marinilabiliaceae</taxon>
        <taxon>Alkalitalea</taxon>
    </lineage>
</organism>
<name>A0A1T5A9G9_9BACT</name>
<gene>
    <name evidence="12" type="ORF">SAMN03080601_00159</name>
</gene>
<dbReference type="EMBL" id="FUYV01000001">
    <property type="protein sequence ID" value="SKB31545.1"/>
    <property type="molecule type" value="Genomic_DNA"/>
</dbReference>
<evidence type="ECO:0000313" key="12">
    <source>
        <dbReference type="EMBL" id="SKB31545.1"/>
    </source>
</evidence>
<evidence type="ECO:0000313" key="13">
    <source>
        <dbReference type="Proteomes" id="UP000191055"/>
    </source>
</evidence>